<comment type="caution">
    <text evidence="1">The sequence shown here is derived from an EMBL/GenBank/DDBJ whole genome shotgun (WGS) entry which is preliminary data.</text>
</comment>
<dbReference type="Proteomes" id="UP001145114">
    <property type="component" value="Unassembled WGS sequence"/>
</dbReference>
<protein>
    <submittedName>
        <fullName evidence="1">Uncharacterized protein</fullName>
    </submittedName>
</protein>
<dbReference type="EMBL" id="JAMZIH010001056">
    <property type="protein sequence ID" value="KAJ1678557.1"/>
    <property type="molecule type" value="Genomic_DNA"/>
</dbReference>
<evidence type="ECO:0000313" key="2">
    <source>
        <dbReference type="Proteomes" id="UP001145114"/>
    </source>
</evidence>
<proteinExistence type="predicted"/>
<feature type="non-terminal residue" evidence="1">
    <location>
        <position position="162"/>
    </location>
</feature>
<name>A0ACC1HQP3_9FUNG</name>
<sequence>MPGSPIIHTASGNNNCGRGSKDERSGSKHVIPSSPSSSSSIATLTNNFRSSGPSTISGYRGSADGGSSINLKGDASLCGDNCQDYDDDNCGDPPLPPMDRGYGWVVVAACFVLECLVDGQRSAFGVYQDYYTNEQFKGQASQSSISMIGTISNGGLGLMSVL</sequence>
<gene>
    <name evidence="1" type="ORF">EV182_003815</name>
</gene>
<organism evidence="1 2">
    <name type="scientific">Spiromyces aspiralis</name>
    <dbReference type="NCBI Taxonomy" id="68401"/>
    <lineage>
        <taxon>Eukaryota</taxon>
        <taxon>Fungi</taxon>
        <taxon>Fungi incertae sedis</taxon>
        <taxon>Zoopagomycota</taxon>
        <taxon>Kickxellomycotina</taxon>
        <taxon>Kickxellomycetes</taxon>
        <taxon>Kickxellales</taxon>
        <taxon>Kickxellaceae</taxon>
        <taxon>Spiromyces</taxon>
    </lineage>
</organism>
<accession>A0ACC1HQP3</accession>
<evidence type="ECO:0000313" key="1">
    <source>
        <dbReference type="EMBL" id="KAJ1678557.1"/>
    </source>
</evidence>
<reference evidence="1" key="1">
    <citation type="submission" date="2022-06" db="EMBL/GenBank/DDBJ databases">
        <title>Phylogenomic reconstructions and comparative analyses of Kickxellomycotina fungi.</title>
        <authorList>
            <person name="Reynolds N.K."/>
            <person name="Stajich J.E."/>
            <person name="Barry K."/>
            <person name="Grigoriev I.V."/>
            <person name="Crous P."/>
            <person name="Smith M.E."/>
        </authorList>
    </citation>
    <scope>NUCLEOTIDE SEQUENCE</scope>
    <source>
        <strain evidence="1">RSA 2271</strain>
    </source>
</reference>
<keyword evidence="2" id="KW-1185">Reference proteome</keyword>